<protein>
    <recommendedName>
        <fullName evidence="5">Copper chaperone PCu(A)C</fullName>
    </recommendedName>
</protein>
<evidence type="ECO:0000256" key="1">
    <source>
        <dbReference type="SAM" id="MobiDB-lite"/>
    </source>
</evidence>
<dbReference type="AlphaFoldDB" id="A0A1Y1RTM6"/>
<dbReference type="InterPro" id="IPR036182">
    <property type="entry name" value="PCuAC_sf"/>
</dbReference>
<dbReference type="SUPFAM" id="SSF110087">
    <property type="entry name" value="DR1885-like metal-binding protein"/>
    <property type="match status" value="1"/>
</dbReference>
<proteinExistence type="predicted"/>
<gene>
    <name evidence="3" type="ORF">A7979_08610</name>
</gene>
<feature type="compositionally biased region" description="Polar residues" evidence="1">
    <location>
        <begin position="204"/>
        <end position="218"/>
    </location>
</feature>
<dbReference type="Pfam" id="PF04314">
    <property type="entry name" value="PCuAC"/>
    <property type="match status" value="1"/>
</dbReference>
<evidence type="ECO:0008006" key="5">
    <source>
        <dbReference type="Google" id="ProtNLM"/>
    </source>
</evidence>
<dbReference type="InterPro" id="IPR058248">
    <property type="entry name" value="Lxx211020-like"/>
</dbReference>
<dbReference type="EMBL" id="LXWF01000001">
    <property type="protein sequence ID" value="ORC25068.1"/>
    <property type="molecule type" value="Genomic_DNA"/>
</dbReference>
<feature type="compositionally biased region" description="Low complexity" evidence="1">
    <location>
        <begin position="176"/>
        <end position="190"/>
    </location>
</feature>
<dbReference type="PANTHER" id="PTHR36302:SF1">
    <property type="entry name" value="COPPER CHAPERONE PCU(A)C"/>
    <property type="match status" value="1"/>
</dbReference>
<comment type="caution">
    <text evidence="3">The sequence shown here is derived from an EMBL/GenBank/DDBJ whole genome shotgun (WGS) entry which is preliminary data.</text>
</comment>
<evidence type="ECO:0000256" key="2">
    <source>
        <dbReference type="SAM" id="SignalP"/>
    </source>
</evidence>
<dbReference type="PANTHER" id="PTHR36302">
    <property type="entry name" value="BLR7088 PROTEIN"/>
    <property type="match status" value="1"/>
</dbReference>
<feature type="region of interest" description="Disordered" evidence="1">
    <location>
        <begin position="176"/>
        <end position="218"/>
    </location>
</feature>
<name>A0A1Y1RTM6_9MICC</name>
<dbReference type="Gene3D" id="2.60.40.1890">
    <property type="entry name" value="PCu(A)C copper chaperone"/>
    <property type="match status" value="1"/>
</dbReference>
<evidence type="ECO:0000313" key="3">
    <source>
        <dbReference type="EMBL" id="ORC25068.1"/>
    </source>
</evidence>
<feature type="signal peptide" evidence="2">
    <location>
        <begin position="1"/>
        <end position="25"/>
    </location>
</feature>
<keyword evidence="4" id="KW-1185">Reference proteome</keyword>
<keyword evidence="2" id="KW-0732">Signal</keyword>
<accession>A0A1Y1RTM6</accession>
<organism evidence="3 4">
    <name type="scientific">Rothia nasimurium</name>
    <dbReference type="NCBI Taxonomy" id="85336"/>
    <lineage>
        <taxon>Bacteria</taxon>
        <taxon>Bacillati</taxon>
        <taxon>Actinomycetota</taxon>
        <taxon>Actinomycetes</taxon>
        <taxon>Micrococcales</taxon>
        <taxon>Micrococcaceae</taxon>
        <taxon>Rothia</taxon>
    </lineage>
</organism>
<dbReference type="RefSeq" id="WP_083090528.1">
    <property type="nucleotide sequence ID" value="NZ_LXWF01000001.1"/>
</dbReference>
<evidence type="ECO:0000313" key="4">
    <source>
        <dbReference type="Proteomes" id="UP000192359"/>
    </source>
</evidence>
<dbReference type="InterPro" id="IPR007410">
    <property type="entry name" value="LpqE-like"/>
</dbReference>
<feature type="chain" id="PRO_5039207925" description="Copper chaperone PCu(A)C" evidence="2">
    <location>
        <begin position="26"/>
        <end position="218"/>
    </location>
</feature>
<reference evidence="3 4" key="1">
    <citation type="submission" date="2016-05" db="EMBL/GenBank/DDBJ databases">
        <title>Draft genome sequence of a porcine commensal Rothia nasimurium.</title>
        <authorList>
            <person name="Gaiser R.A."/>
            <person name="Van Baarlen P."/>
            <person name="Wells J.M."/>
        </authorList>
    </citation>
    <scope>NUCLEOTIDE SEQUENCE [LARGE SCALE GENOMIC DNA]</scope>
    <source>
        <strain evidence="3 4">PT-32</strain>
    </source>
</reference>
<dbReference type="Proteomes" id="UP000192359">
    <property type="component" value="Unassembled WGS sequence"/>
</dbReference>
<dbReference type="OrthoDB" id="9796962at2"/>
<sequence>MSLAQSPLRLTTLAAVTLLAMSACGATSSDTSADSSSGAGASASASSSSSTGLTVAEAWVKANSSDMTGAFATLTNTTDAPITVNGASAAHAGTVELHTTEIDPGTGTSTMKKIEGGFTLEPGASLDLAPGGDHIMLMGMTCSLAAGTTETITLTTSAGDFSFEAEVRDYAGAQEEYAPGEASSPASESADMADHSMHMGHSGDASSAATLPQCSSTR</sequence>